<dbReference type="RefSeq" id="WP_394840759.1">
    <property type="nucleotide sequence ID" value="NZ_CP089982.1"/>
</dbReference>
<reference evidence="2 3" key="1">
    <citation type="submission" date="2021-12" db="EMBL/GenBank/DDBJ databases">
        <title>Discovery of the Pendulisporaceae a myxobacterial family with distinct sporulation behavior and unique specialized metabolism.</title>
        <authorList>
            <person name="Garcia R."/>
            <person name="Popoff A."/>
            <person name="Bader C.D."/>
            <person name="Loehr J."/>
            <person name="Walesch S."/>
            <person name="Walt C."/>
            <person name="Boldt J."/>
            <person name="Bunk B."/>
            <person name="Haeckl F.J.F.P.J."/>
            <person name="Gunesch A.P."/>
            <person name="Birkelbach J."/>
            <person name="Nuebel U."/>
            <person name="Pietschmann T."/>
            <person name="Bach T."/>
            <person name="Mueller R."/>
        </authorList>
    </citation>
    <scope>NUCLEOTIDE SEQUENCE [LARGE SCALE GENOMIC DNA]</scope>
    <source>
        <strain evidence="2 3">MSr12523</strain>
    </source>
</reference>
<protein>
    <submittedName>
        <fullName evidence="2">VOC family protein</fullName>
    </submittedName>
</protein>
<dbReference type="Proteomes" id="UP001379533">
    <property type="component" value="Chromosome"/>
</dbReference>
<dbReference type="Gene3D" id="3.10.180.10">
    <property type="entry name" value="2,3-Dihydroxybiphenyl 1,2-Dioxygenase, domain 1"/>
    <property type="match status" value="1"/>
</dbReference>
<evidence type="ECO:0000313" key="3">
    <source>
        <dbReference type="Proteomes" id="UP001379533"/>
    </source>
</evidence>
<proteinExistence type="predicted"/>
<evidence type="ECO:0000313" key="2">
    <source>
        <dbReference type="EMBL" id="WXA90146.1"/>
    </source>
</evidence>
<feature type="domain" description="PhnB-like" evidence="1">
    <location>
        <begin position="5"/>
        <end position="119"/>
    </location>
</feature>
<dbReference type="PIRSF" id="PIRSF021700">
    <property type="entry name" value="3_dmu_93_MTrfase"/>
    <property type="match status" value="1"/>
</dbReference>
<dbReference type="EMBL" id="CP089982">
    <property type="protein sequence ID" value="WXA90146.1"/>
    <property type="molecule type" value="Genomic_DNA"/>
</dbReference>
<name>A0ABZ2JUT4_9BACT</name>
<dbReference type="InterPro" id="IPR029068">
    <property type="entry name" value="Glyas_Bleomycin-R_OHBP_Dase"/>
</dbReference>
<gene>
    <name evidence="2" type="ORF">LZC95_27255</name>
</gene>
<sequence length="161" mass="18278">MSAKQKIVTFLWFDSNAEEAVNHYTSIFKASKILDISRYPEGGPGPKGKVMTVTFELEGQRFIALNGGPQYKFTEAVSLFVNCETQEEVDTFWRELSAGGEEGPCGWVKDKYGLSWQVVPVRLMEMMQDKEHPAKAKRVFEAMLQMRKLDLAALQRAYDEG</sequence>
<keyword evidence="3" id="KW-1185">Reference proteome</keyword>
<dbReference type="SUPFAM" id="SSF54593">
    <property type="entry name" value="Glyoxalase/Bleomycin resistance protein/Dihydroxybiphenyl dioxygenase"/>
    <property type="match status" value="1"/>
</dbReference>
<dbReference type="PANTHER" id="PTHR33990:SF2">
    <property type="entry name" value="PHNB-LIKE DOMAIN-CONTAINING PROTEIN"/>
    <property type="match status" value="1"/>
</dbReference>
<dbReference type="PANTHER" id="PTHR33990">
    <property type="entry name" value="PROTEIN YJDN-RELATED"/>
    <property type="match status" value="1"/>
</dbReference>
<dbReference type="InterPro" id="IPR009725">
    <property type="entry name" value="3_dmu_93_MTrfase"/>
</dbReference>
<evidence type="ECO:0000259" key="1">
    <source>
        <dbReference type="Pfam" id="PF06983"/>
    </source>
</evidence>
<dbReference type="InterPro" id="IPR028973">
    <property type="entry name" value="PhnB-like"/>
</dbReference>
<dbReference type="CDD" id="cd06588">
    <property type="entry name" value="PhnB_like"/>
    <property type="match status" value="1"/>
</dbReference>
<organism evidence="2 3">
    <name type="scientific">Pendulispora brunnea</name>
    <dbReference type="NCBI Taxonomy" id="2905690"/>
    <lineage>
        <taxon>Bacteria</taxon>
        <taxon>Pseudomonadati</taxon>
        <taxon>Myxococcota</taxon>
        <taxon>Myxococcia</taxon>
        <taxon>Myxococcales</taxon>
        <taxon>Sorangiineae</taxon>
        <taxon>Pendulisporaceae</taxon>
        <taxon>Pendulispora</taxon>
    </lineage>
</organism>
<dbReference type="Pfam" id="PF06983">
    <property type="entry name" value="3-dmu-9_3-mt"/>
    <property type="match status" value="1"/>
</dbReference>
<accession>A0ABZ2JUT4</accession>